<dbReference type="Proteomes" id="UP000178885">
    <property type="component" value="Unassembled WGS sequence"/>
</dbReference>
<evidence type="ECO:0000256" key="1">
    <source>
        <dbReference type="SAM" id="Phobius"/>
    </source>
</evidence>
<keyword evidence="1" id="KW-1133">Transmembrane helix</keyword>
<protein>
    <submittedName>
        <fullName evidence="2">Uncharacterized protein</fullName>
    </submittedName>
</protein>
<dbReference type="AlphaFoldDB" id="A0A1F6TUL7"/>
<feature type="transmembrane region" description="Helical" evidence="1">
    <location>
        <begin position="196"/>
        <end position="214"/>
    </location>
</feature>
<sequence>MMKRGIDLLWLTLFAAAMALTEAAIVIYLRALYYPENPLAIFPLRLLDEAHLGLELAREAATMVMLLAVAWLSQAGFMRRFAAFLVLFGTWDIFYYVWLKLILGWPVEWLEWDVLFLIPWPWVGPWIAPVAIAVLFAAWGGFALASGRGYRADLSAAAWFCVGAALALGAFLAPAMPLIPKGAEAFRGWTPEGFPWALYAGGVLLMGVGLLLALRRPRA</sequence>
<feature type="transmembrane region" description="Helical" evidence="1">
    <location>
        <begin position="123"/>
        <end position="145"/>
    </location>
</feature>
<keyword evidence="1" id="KW-0472">Membrane</keyword>
<name>A0A1F6TUL7_9PROT</name>
<evidence type="ECO:0000313" key="3">
    <source>
        <dbReference type="Proteomes" id="UP000178885"/>
    </source>
</evidence>
<gene>
    <name evidence="2" type="ORF">A2151_01070</name>
</gene>
<feature type="transmembrane region" description="Helical" evidence="1">
    <location>
        <begin position="56"/>
        <end position="74"/>
    </location>
</feature>
<accession>A0A1F6TUL7</accession>
<feature type="transmembrane region" description="Helical" evidence="1">
    <location>
        <begin position="81"/>
        <end position="103"/>
    </location>
</feature>
<dbReference type="STRING" id="1817760.A2151_01070"/>
<keyword evidence="1" id="KW-0812">Transmembrane</keyword>
<dbReference type="EMBL" id="MFSU01000020">
    <property type="protein sequence ID" value="OGI48739.1"/>
    <property type="molecule type" value="Genomic_DNA"/>
</dbReference>
<feature type="transmembrane region" description="Helical" evidence="1">
    <location>
        <begin position="157"/>
        <end position="176"/>
    </location>
</feature>
<proteinExistence type="predicted"/>
<comment type="caution">
    <text evidence="2">The sequence shown here is derived from an EMBL/GenBank/DDBJ whole genome shotgun (WGS) entry which is preliminary data.</text>
</comment>
<reference evidence="2 3" key="1">
    <citation type="journal article" date="2016" name="Nat. Commun.">
        <title>Thousands of microbial genomes shed light on interconnected biogeochemical processes in an aquifer system.</title>
        <authorList>
            <person name="Anantharaman K."/>
            <person name="Brown C.T."/>
            <person name="Hug L.A."/>
            <person name="Sharon I."/>
            <person name="Castelle C.J."/>
            <person name="Probst A.J."/>
            <person name="Thomas B.C."/>
            <person name="Singh A."/>
            <person name="Wilkins M.J."/>
            <person name="Karaoz U."/>
            <person name="Brodie E.L."/>
            <person name="Williams K.H."/>
            <person name="Hubbard S.S."/>
            <person name="Banfield J.F."/>
        </authorList>
    </citation>
    <scope>NUCLEOTIDE SEQUENCE [LARGE SCALE GENOMIC DNA]</scope>
</reference>
<organism evidence="2 3">
    <name type="scientific">Candidatus Muproteobacteria bacterium RBG_16_65_34</name>
    <dbReference type="NCBI Taxonomy" id="1817760"/>
    <lineage>
        <taxon>Bacteria</taxon>
        <taxon>Pseudomonadati</taxon>
        <taxon>Pseudomonadota</taxon>
        <taxon>Candidatus Muproteobacteria</taxon>
    </lineage>
</organism>
<evidence type="ECO:0000313" key="2">
    <source>
        <dbReference type="EMBL" id="OGI48739.1"/>
    </source>
</evidence>